<dbReference type="EMBL" id="CP000616">
    <property type="protein sequence ID" value="ABO59159.1"/>
    <property type="molecule type" value="Genomic_DNA"/>
</dbReference>
<organism evidence="2 3">
    <name type="scientific">Burkholderia vietnamiensis (strain G4 / LMG 22486)</name>
    <name type="common">Burkholderia cepacia (strain R1808)</name>
    <dbReference type="NCBI Taxonomy" id="269482"/>
    <lineage>
        <taxon>Bacteria</taxon>
        <taxon>Pseudomonadati</taxon>
        <taxon>Pseudomonadota</taxon>
        <taxon>Betaproteobacteria</taxon>
        <taxon>Burkholderiales</taxon>
        <taxon>Burkholderiaceae</taxon>
        <taxon>Burkholderia</taxon>
        <taxon>Burkholderia cepacia complex</taxon>
    </lineage>
</organism>
<feature type="region of interest" description="Disordered" evidence="1">
    <location>
        <begin position="29"/>
        <end position="54"/>
    </location>
</feature>
<sequence length="54" mass="6414">MHRRLMQMVRQVGRPDLADVRRIPTMSILGRRKRSKRCATPANDPADQRRLTNW</sequence>
<reference evidence="3" key="1">
    <citation type="submission" date="2007-03" db="EMBL/GenBank/DDBJ databases">
        <title>Complete sequence of chromosome 3 of Burkholderia vietnamiensis G4.</title>
        <authorList>
            <consortium name="US DOE Joint Genome Institute"/>
            <person name="Copeland A."/>
            <person name="Lucas S."/>
            <person name="Lapidus A."/>
            <person name="Barry K."/>
            <person name="Detter J.C."/>
            <person name="Glavina del Rio T."/>
            <person name="Hammon N."/>
            <person name="Israni S."/>
            <person name="Dalin E."/>
            <person name="Tice H."/>
            <person name="Pitluck S."/>
            <person name="Chain P."/>
            <person name="Malfatti S."/>
            <person name="Shin M."/>
            <person name="Vergez L."/>
            <person name="Schmutz J."/>
            <person name="Larimer F."/>
            <person name="Land M."/>
            <person name="Hauser L."/>
            <person name="Kyrpides N."/>
            <person name="Tiedje J."/>
            <person name="Richardson P."/>
        </authorList>
    </citation>
    <scope>NUCLEOTIDE SEQUENCE [LARGE SCALE GENOMIC DNA]</scope>
    <source>
        <strain evidence="3">G4 / LMG 22486</strain>
    </source>
</reference>
<proteinExistence type="predicted"/>
<evidence type="ECO:0000256" key="1">
    <source>
        <dbReference type="SAM" id="MobiDB-lite"/>
    </source>
</evidence>
<name>A4JSA6_BURVG</name>
<protein>
    <submittedName>
        <fullName evidence="2">Uncharacterized protein</fullName>
    </submittedName>
</protein>
<evidence type="ECO:0000313" key="2">
    <source>
        <dbReference type="EMBL" id="ABO59159.1"/>
    </source>
</evidence>
<dbReference type="AlphaFoldDB" id="A4JSA6"/>
<dbReference type="Proteomes" id="UP000002287">
    <property type="component" value="Chromosome 3"/>
</dbReference>
<evidence type="ECO:0000313" key="3">
    <source>
        <dbReference type="Proteomes" id="UP000002287"/>
    </source>
</evidence>
<accession>A4JSA6</accession>
<dbReference type="HOGENOM" id="CLU_3041345_0_0_4"/>
<gene>
    <name evidence="2" type="ordered locus">Bcep1808_6258</name>
</gene>
<dbReference type="KEGG" id="bvi:Bcep1808_6258"/>